<evidence type="ECO:0000313" key="1">
    <source>
        <dbReference type="EMBL" id="JAI01701.1"/>
    </source>
</evidence>
<proteinExistence type="predicted"/>
<reference evidence="1" key="2">
    <citation type="journal article" date="2015" name="Fish Shellfish Immunol.">
        <title>Early steps in the European eel (Anguilla anguilla)-Vibrio vulnificus interaction in the gills: Role of the RtxA13 toxin.</title>
        <authorList>
            <person name="Callol A."/>
            <person name="Pajuelo D."/>
            <person name="Ebbesson L."/>
            <person name="Teles M."/>
            <person name="MacKenzie S."/>
            <person name="Amaro C."/>
        </authorList>
    </citation>
    <scope>NUCLEOTIDE SEQUENCE</scope>
</reference>
<protein>
    <submittedName>
        <fullName evidence="1">Uncharacterized protein</fullName>
    </submittedName>
</protein>
<name>A0A0E9XIN0_ANGAN</name>
<dbReference type="AlphaFoldDB" id="A0A0E9XIN0"/>
<sequence length="57" mass="6307">MCSARQKHNDLPHRRAHDIPHFGSCEASVPSLPVDLLRSITFPCTFSGPHVAHTCDL</sequence>
<dbReference type="EMBL" id="GBXM01006877">
    <property type="protein sequence ID" value="JAI01701.1"/>
    <property type="molecule type" value="Transcribed_RNA"/>
</dbReference>
<organism evidence="1">
    <name type="scientific">Anguilla anguilla</name>
    <name type="common">European freshwater eel</name>
    <name type="synonym">Muraena anguilla</name>
    <dbReference type="NCBI Taxonomy" id="7936"/>
    <lineage>
        <taxon>Eukaryota</taxon>
        <taxon>Metazoa</taxon>
        <taxon>Chordata</taxon>
        <taxon>Craniata</taxon>
        <taxon>Vertebrata</taxon>
        <taxon>Euteleostomi</taxon>
        <taxon>Actinopterygii</taxon>
        <taxon>Neopterygii</taxon>
        <taxon>Teleostei</taxon>
        <taxon>Anguilliformes</taxon>
        <taxon>Anguillidae</taxon>
        <taxon>Anguilla</taxon>
    </lineage>
</organism>
<accession>A0A0E9XIN0</accession>
<reference evidence="1" key="1">
    <citation type="submission" date="2014-11" db="EMBL/GenBank/DDBJ databases">
        <authorList>
            <person name="Amaro Gonzalez C."/>
        </authorList>
    </citation>
    <scope>NUCLEOTIDE SEQUENCE</scope>
</reference>